<dbReference type="SUPFAM" id="SSF56281">
    <property type="entry name" value="Metallo-hydrolase/oxidoreductase"/>
    <property type="match status" value="1"/>
</dbReference>
<dbReference type="RefSeq" id="XP_024371888.1">
    <property type="nucleotide sequence ID" value="XM_024516120.2"/>
</dbReference>
<sequence>MDNLRLIPSKEMTNAGSLDTGVLSAVGLTTVSTASSCRVELNNSAMEVTQPDGMASVGRSELIVLGSGSSTGVPSPLCVINPTDPPCNVCRMAMEGPHELNPNYRCNPSLLISYLHNDGQRRYIQIDAGKDFKEQVLRWFIPYKIPRLDALILTHEHADAMLGLDNVRGVQPVNFKNDIPPMPVFVTQHTMDSVALKFPYLASKKRKEGEELRRVAQFDWRVIEPSIDTRFQAGGLTFTPLPVYHGEDYICLGFLFGEKTRVAYISDVSRIPTRTEHVISKEQGGQVDLLFVDTNGVGLPGGISHMAAIAKYGAGQVDFLFLDSLYKETPHNTHMTFPESLKVIKKLQPKRAFLIGMTHEFEHDLDSKILAEWSARERIPVEFSYDGLRIPVDL</sequence>
<dbReference type="OrthoDB" id="341300at2759"/>
<evidence type="ECO:0000313" key="3">
    <source>
        <dbReference type="Proteomes" id="UP000006727"/>
    </source>
</evidence>
<dbReference type="EnsemblPlants" id="Pp3c3_9110V3.12">
    <property type="protein sequence ID" value="Pp3c3_9110V3.12"/>
    <property type="gene ID" value="Pp3c3_9110"/>
</dbReference>
<dbReference type="PANTHER" id="PTHR42663:SF6">
    <property type="entry name" value="HYDROLASE C777.06C-RELATED"/>
    <property type="match status" value="1"/>
</dbReference>
<dbReference type="Gramene" id="Pp3c3_9110V3.17">
    <property type="protein sequence ID" value="Pp3c3_9110V3.17"/>
    <property type="gene ID" value="Pp3c3_9110"/>
</dbReference>
<dbReference type="EnsemblPlants" id="Pp3c3_9110V3.10">
    <property type="protein sequence ID" value="Pp3c3_9110V3.10"/>
    <property type="gene ID" value="Pp3c3_9110"/>
</dbReference>
<reference evidence="2" key="3">
    <citation type="submission" date="2020-12" db="UniProtKB">
        <authorList>
            <consortium name="EnsemblPlants"/>
        </authorList>
    </citation>
    <scope>IDENTIFICATION</scope>
</reference>
<keyword evidence="3" id="KW-1185">Reference proteome</keyword>
<dbReference type="RefSeq" id="XP_024371891.1">
    <property type="nucleotide sequence ID" value="XM_024516123.2"/>
</dbReference>
<dbReference type="Gramene" id="Pp3c3_9110V3.12">
    <property type="protein sequence ID" value="Pp3c3_9110V3.12"/>
    <property type="gene ID" value="Pp3c3_9110"/>
</dbReference>
<dbReference type="EnsemblPlants" id="Pp3c3_9110V3.17">
    <property type="protein sequence ID" value="Pp3c3_9110V3.17"/>
    <property type="gene ID" value="Pp3c3_9110"/>
</dbReference>
<dbReference type="PANTHER" id="PTHR42663">
    <property type="entry name" value="HYDROLASE C777.06C-RELATED-RELATED"/>
    <property type="match status" value="1"/>
</dbReference>
<dbReference type="EMBL" id="ABEU02000003">
    <property type="status" value="NOT_ANNOTATED_CDS"/>
    <property type="molecule type" value="Genomic_DNA"/>
</dbReference>
<dbReference type="AlphaFoldDB" id="A0A7I4DH46"/>
<dbReference type="GeneID" id="112280530"/>
<gene>
    <name evidence="2" type="primary">LOC112280530</name>
</gene>
<accession>A0A7I4DH46</accession>
<dbReference type="CDD" id="cd16279">
    <property type="entry name" value="metallo-hydrolase-like_MBL-fold"/>
    <property type="match status" value="1"/>
</dbReference>
<dbReference type="EnsemblPlants" id="Pp3c3_9110V3.11">
    <property type="protein sequence ID" value="Pp3c3_9110V3.11"/>
    <property type="gene ID" value="Pp3c3_9110"/>
</dbReference>
<dbReference type="Gene3D" id="3.60.15.10">
    <property type="entry name" value="Ribonuclease Z/Hydroxyacylglutathione hydrolase-like"/>
    <property type="match status" value="1"/>
</dbReference>
<dbReference type="InterPro" id="IPR001279">
    <property type="entry name" value="Metallo-B-lactamas"/>
</dbReference>
<dbReference type="EnsemblPlants" id="Pp3c3_9110V3.14">
    <property type="protein sequence ID" value="Pp3c3_9110V3.14"/>
    <property type="gene ID" value="Pp3c3_9110"/>
</dbReference>
<dbReference type="Gramene" id="Pp3c3_9110V3.13">
    <property type="protein sequence ID" value="Pp3c3_9110V3.13"/>
    <property type="gene ID" value="Pp3c3_9110"/>
</dbReference>
<dbReference type="InterPro" id="IPR036866">
    <property type="entry name" value="RibonucZ/Hydroxyglut_hydro"/>
</dbReference>
<dbReference type="EnsemblPlants" id="Pp3c3_9110V3.13">
    <property type="protein sequence ID" value="Pp3c3_9110V3.13"/>
    <property type="gene ID" value="Pp3c3_9110"/>
</dbReference>
<reference evidence="2 3" key="2">
    <citation type="journal article" date="2018" name="Plant J.">
        <title>The Physcomitrella patens chromosome-scale assembly reveals moss genome structure and evolution.</title>
        <authorList>
            <person name="Lang D."/>
            <person name="Ullrich K.K."/>
            <person name="Murat F."/>
            <person name="Fuchs J."/>
            <person name="Jenkins J."/>
            <person name="Haas F.B."/>
            <person name="Piednoel M."/>
            <person name="Gundlach H."/>
            <person name="Van Bel M."/>
            <person name="Meyberg R."/>
            <person name="Vives C."/>
            <person name="Morata J."/>
            <person name="Symeonidi A."/>
            <person name="Hiss M."/>
            <person name="Muchero W."/>
            <person name="Kamisugi Y."/>
            <person name="Saleh O."/>
            <person name="Blanc G."/>
            <person name="Decker E.L."/>
            <person name="van Gessel N."/>
            <person name="Grimwood J."/>
            <person name="Hayes R.D."/>
            <person name="Graham S.W."/>
            <person name="Gunter L.E."/>
            <person name="McDaniel S.F."/>
            <person name="Hoernstein S.N.W."/>
            <person name="Larsson A."/>
            <person name="Li F.W."/>
            <person name="Perroud P.F."/>
            <person name="Phillips J."/>
            <person name="Ranjan P."/>
            <person name="Rokshar D.S."/>
            <person name="Rothfels C.J."/>
            <person name="Schneider L."/>
            <person name="Shu S."/>
            <person name="Stevenson D.W."/>
            <person name="Thummler F."/>
            <person name="Tillich M."/>
            <person name="Villarreal Aguilar J.C."/>
            <person name="Widiez T."/>
            <person name="Wong G.K."/>
            <person name="Wymore A."/>
            <person name="Zhang Y."/>
            <person name="Zimmer A.D."/>
            <person name="Quatrano R.S."/>
            <person name="Mayer K.F.X."/>
            <person name="Goodstein D."/>
            <person name="Casacuberta J.M."/>
            <person name="Vandepoele K."/>
            <person name="Reski R."/>
            <person name="Cuming A.C."/>
            <person name="Tuskan G.A."/>
            <person name="Maumus F."/>
            <person name="Salse J."/>
            <person name="Schmutz J."/>
            <person name="Rensing S.A."/>
        </authorList>
    </citation>
    <scope>NUCLEOTIDE SEQUENCE [LARGE SCALE GENOMIC DNA]</scope>
    <source>
        <strain evidence="2 3">cv. Gransden 2004</strain>
    </source>
</reference>
<evidence type="ECO:0000259" key="1">
    <source>
        <dbReference type="Pfam" id="PF12706"/>
    </source>
</evidence>
<dbReference type="RefSeq" id="XP_073388981.1">
    <property type="nucleotide sequence ID" value="XM_073532880.1"/>
</dbReference>
<organism evidence="2 3">
    <name type="scientific">Physcomitrium patens</name>
    <name type="common">Spreading-leaved earth moss</name>
    <name type="synonym">Physcomitrella patens</name>
    <dbReference type="NCBI Taxonomy" id="3218"/>
    <lineage>
        <taxon>Eukaryota</taxon>
        <taxon>Viridiplantae</taxon>
        <taxon>Streptophyta</taxon>
        <taxon>Embryophyta</taxon>
        <taxon>Bryophyta</taxon>
        <taxon>Bryophytina</taxon>
        <taxon>Bryopsida</taxon>
        <taxon>Funariidae</taxon>
        <taxon>Funariales</taxon>
        <taxon>Funariaceae</taxon>
        <taxon>Physcomitrium</taxon>
    </lineage>
</organism>
<feature type="domain" description="Metallo-beta-lactamase" evidence="1">
    <location>
        <begin position="122"/>
        <end position="356"/>
    </location>
</feature>
<dbReference type="FunCoup" id="A0A7I4DH46">
    <property type="interactions" value="436"/>
</dbReference>
<proteinExistence type="predicted"/>
<dbReference type="Gramene" id="Pp3c3_9110V3.11">
    <property type="protein sequence ID" value="Pp3c3_9110V3.11"/>
    <property type="gene ID" value="Pp3c3_9110"/>
</dbReference>
<name>A0A7I4DH46_PHYPA</name>
<dbReference type="Proteomes" id="UP000006727">
    <property type="component" value="Chromosome 3"/>
</dbReference>
<dbReference type="Gramene" id="Pp3c3_9110V3.14">
    <property type="protein sequence ID" value="Pp3c3_9110V3.14"/>
    <property type="gene ID" value="Pp3c3_9110"/>
</dbReference>
<dbReference type="RefSeq" id="XP_024371887.1">
    <property type="nucleotide sequence ID" value="XM_024516119.2"/>
</dbReference>
<dbReference type="RefSeq" id="XP_024371890.1">
    <property type="nucleotide sequence ID" value="XM_024516122.2"/>
</dbReference>
<evidence type="ECO:0000313" key="2">
    <source>
        <dbReference type="EnsemblPlants" id="Pp3c3_9110V3.17"/>
    </source>
</evidence>
<reference evidence="2 3" key="1">
    <citation type="journal article" date="2008" name="Science">
        <title>The Physcomitrella genome reveals evolutionary insights into the conquest of land by plants.</title>
        <authorList>
            <person name="Rensing S."/>
            <person name="Lang D."/>
            <person name="Zimmer A."/>
            <person name="Terry A."/>
            <person name="Salamov A."/>
            <person name="Shapiro H."/>
            <person name="Nishiyama T."/>
            <person name="Perroud P.-F."/>
            <person name="Lindquist E."/>
            <person name="Kamisugi Y."/>
            <person name="Tanahashi T."/>
            <person name="Sakakibara K."/>
            <person name="Fujita T."/>
            <person name="Oishi K."/>
            <person name="Shin-I T."/>
            <person name="Kuroki Y."/>
            <person name="Toyoda A."/>
            <person name="Suzuki Y."/>
            <person name="Hashimoto A."/>
            <person name="Yamaguchi K."/>
            <person name="Sugano A."/>
            <person name="Kohara Y."/>
            <person name="Fujiyama A."/>
            <person name="Anterola A."/>
            <person name="Aoki S."/>
            <person name="Ashton N."/>
            <person name="Barbazuk W.B."/>
            <person name="Barker E."/>
            <person name="Bennetzen J."/>
            <person name="Bezanilla M."/>
            <person name="Blankenship R."/>
            <person name="Cho S.H."/>
            <person name="Dutcher S."/>
            <person name="Estelle M."/>
            <person name="Fawcett J.A."/>
            <person name="Gundlach H."/>
            <person name="Hanada K."/>
            <person name="Heyl A."/>
            <person name="Hicks K.A."/>
            <person name="Hugh J."/>
            <person name="Lohr M."/>
            <person name="Mayer K."/>
            <person name="Melkozernov A."/>
            <person name="Murata T."/>
            <person name="Nelson D."/>
            <person name="Pils B."/>
            <person name="Prigge M."/>
            <person name="Reiss B."/>
            <person name="Renner T."/>
            <person name="Rombauts S."/>
            <person name="Rushton P."/>
            <person name="Sanderfoot A."/>
            <person name="Schween G."/>
            <person name="Shiu S.-H."/>
            <person name="Stueber K."/>
            <person name="Theodoulou F.L."/>
            <person name="Tu H."/>
            <person name="Van de Peer Y."/>
            <person name="Verrier P.J."/>
            <person name="Waters E."/>
            <person name="Wood A."/>
            <person name="Yang L."/>
            <person name="Cove D."/>
            <person name="Cuming A."/>
            <person name="Hasebe M."/>
            <person name="Lucas S."/>
            <person name="Mishler D.B."/>
            <person name="Reski R."/>
            <person name="Grigoriev I."/>
            <person name="Quatrano R.S."/>
            <person name="Boore J.L."/>
        </authorList>
    </citation>
    <scope>NUCLEOTIDE SEQUENCE [LARGE SCALE GENOMIC DNA]</scope>
    <source>
        <strain evidence="2 3">cv. Gransden 2004</strain>
    </source>
</reference>
<dbReference type="Pfam" id="PF12706">
    <property type="entry name" value="Lactamase_B_2"/>
    <property type="match status" value="1"/>
</dbReference>
<dbReference type="KEGG" id="ppp:112280530"/>
<dbReference type="Gramene" id="Pp3c3_9110V3.10">
    <property type="protein sequence ID" value="Pp3c3_9110V3.10"/>
    <property type="gene ID" value="Pp3c3_9110"/>
</dbReference>
<protein>
    <recommendedName>
        <fullName evidence="1">Metallo-beta-lactamase domain-containing protein</fullName>
    </recommendedName>
</protein>